<comment type="caution">
    <text evidence="2">The sequence shown here is derived from an EMBL/GenBank/DDBJ whole genome shotgun (WGS) entry which is preliminary data.</text>
</comment>
<name>A0A9Q0JX40_9MAGN</name>
<protein>
    <submittedName>
        <fullName evidence="2">Uncharacterized protein</fullName>
    </submittedName>
</protein>
<evidence type="ECO:0000313" key="2">
    <source>
        <dbReference type="EMBL" id="KAJ4953478.1"/>
    </source>
</evidence>
<proteinExistence type="predicted"/>
<reference evidence="2" key="1">
    <citation type="journal article" date="2023" name="Plant J.">
        <title>The genome of the king protea, Protea cynaroides.</title>
        <authorList>
            <person name="Chang J."/>
            <person name="Duong T.A."/>
            <person name="Schoeman C."/>
            <person name="Ma X."/>
            <person name="Roodt D."/>
            <person name="Barker N."/>
            <person name="Li Z."/>
            <person name="Van de Peer Y."/>
            <person name="Mizrachi E."/>
        </authorList>
    </citation>
    <scope>NUCLEOTIDE SEQUENCE</scope>
    <source>
        <tissue evidence="2">Young leaves</tissue>
    </source>
</reference>
<keyword evidence="3" id="KW-1185">Reference proteome</keyword>
<accession>A0A9Q0JX40</accession>
<gene>
    <name evidence="2" type="ORF">NE237_030310</name>
</gene>
<evidence type="ECO:0000256" key="1">
    <source>
        <dbReference type="SAM" id="MobiDB-lite"/>
    </source>
</evidence>
<dbReference type="Proteomes" id="UP001141806">
    <property type="component" value="Unassembled WGS sequence"/>
</dbReference>
<dbReference type="AlphaFoldDB" id="A0A9Q0JX40"/>
<evidence type="ECO:0000313" key="3">
    <source>
        <dbReference type="Proteomes" id="UP001141806"/>
    </source>
</evidence>
<sequence length="304" mass="31483">MFSGGYRPLAPGAGVIGGDKGYGRGQGVAGSFDQVVVWDRDAVVTGARAMVLPVNGPTVFSGRVFSLGSNQSGGRDVVNSLRTLPRGDQNQGGMLNLLRQVSLGSEISNHFSASSMMMMAGVGSSTIPQGGWPSASYSHSSQCQGMLAHAENAVPTEAVSVVVGQPQPQDAVELGRTMPSVGVSLTGQTYMETQREDLGRFLGFPSMDPEDISLPNPIGGGQSHPVPKSGKGSNVQRSDEGVSVAQRPDMGNIQQSASHGQNGMSNGRRSFAAVLFGMPDLSVLPEPVVEGGIIGVVIPQAAYE</sequence>
<organism evidence="2 3">
    <name type="scientific">Protea cynaroides</name>
    <dbReference type="NCBI Taxonomy" id="273540"/>
    <lineage>
        <taxon>Eukaryota</taxon>
        <taxon>Viridiplantae</taxon>
        <taxon>Streptophyta</taxon>
        <taxon>Embryophyta</taxon>
        <taxon>Tracheophyta</taxon>
        <taxon>Spermatophyta</taxon>
        <taxon>Magnoliopsida</taxon>
        <taxon>Proteales</taxon>
        <taxon>Proteaceae</taxon>
        <taxon>Protea</taxon>
    </lineage>
</organism>
<feature type="region of interest" description="Disordered" evidence="1">
    <location>
        <begin position="214"/>
        <end position="241"/>
    </location>
</feature>
<dbReference type="EMBL" id="JAMYWD010000012">
    <property type="protein sequence ID" value="KAJ4953478.1"/>
    <property type="molecule type" value="Genomic_DNA"/>
</dbReference>